<dbReference type="EMBL" id="FMXO01000002">
    <property type="protein sequence ID" value="SDB08463.1"/>
    <property type="molecule type" value="Genomic_DNA"/>
</dbReference>
<name>A0A1G6AK34_9BACT</name>
<proteinExistence type="predicted"/>
<organism evidence="1 2">
    <name type="scientific">Desulfonatronum thiosulfatophilum</name>
    <dbReference type="NCBI Taxonomy" id="617002"/>
    <lineage>
        <taxon>Bacteria</taxon>
        <taxon>Pseudomonadati</taxon>
        <taxon>Thermodesulfobacteriota</taxon>
        <taxon>Desulfovibrionia</taxon>
        <taxon>Desulfovibrionales</taxon>
        <taxon>Desulfonatronaceae</taxon>
        <taxon>Desulfonatronum</taxon>
    </lineage>
</organism>
<dbReference type="Proteomes" id="UP000198771">
    <property type="component" value="Unassembled WGS sequence"/>
</dbReference>
<dbReference type="Gene3D" id="3.20.20.140">
    <property type="entry name" value="Metal-dependent hydrolases"/>
    <property type="match status" value="1"/>
</dbReference>
<dbReference type="STRING" id="617002.SAMN05660653_00401"/>
<dbReference type="InterPro" id="IPR016195">
    <property type="entry name" value="Pol/histidinol_Pase-like"/>
</dbReference>
<dbReference type="AlphaFoldDB" id="A0A1G6AK34"/>
<keyword evidence="2" id="KW-1185">Reference proteome</keyword>
<gene>
    <name evidence="1" type="ORF">SAMN05660653_00401</name>
</gene>
<evidence type="ECO:0000313" key="1">
    <source>
        <dbReference type="EMBL" id="SDB08463.1"/>
    </source>
</evidence>
<reference evidence="1 2" key="1">
    <citation type="submission" date="2016-10" db="EMBL/GenBank/DDBJ databases">
        <authorList>
            <person name="de Groot N.N."/>
        </authorList>
    </citation>
    <scope>NUCLEOTIDE SEQUENCE [LARGE SCALE GENOMIC DNA]</scope>
    <source>
        <strain evidence="1 2">ASO4-2</strain>
    </source>
</reference>
<accession>A0A1G6AK34</accession>
<evidence type="ECO:0000313" key="2">
    <source>
        <dbReference type="Proteomes" id="UP000198771"/>
    </source>
</evidence>
<sequence length="398" mass="46285">MEGMILSAQGRNMEIVRGDESAAQVKEMEFPPQLTEADEKHFRSIINQGLSPEQIQRVVTPLRVQPRQEDVLAIHWHPEFIPMDLISQRIEATYPNKVHELIIPTQHNVLMEYGDYSGVEVDCYSHEFQRKVQLLLHFRTSRLESADVFKAMLDHTFRYRSSQLYAFLDMVTNIKYEDYLQLASEETGVDEEVVRFARIQAKKLQLLLEEHEQTIPRDMIKNKLVREFIDAQRHLFPASLVHRTQLFLKSVKSMAKENFSLTYFYKTSEFIEEARALGGGVVVPHPEQFWPILLADYDVDGYEVWNPQSQEYTDFLINVIHRQNKTRNAGQRSLLVFMGDDTHMSEKIKDPSHAEAGKYYRDIGVQPPWDDLSVRKSLIVGNAGRARVIEEYKARLDG</sequence>
<protein>
    <submittedName>
        <fullName evidence="1">Uncharacterized protein</fullName>
    </submittedName>
</protein>
<dbReference type="SUPFAM" id="SSF89550">
    <property type="entry name" value="PHP domain-like"/>
    <property type="match status" value="1"/>
</dbReference>